<keyword evidence="7" id="KW-1185">Reference proteome</keyword>
<dbReference type="Proteomes" id="UP000658656">
    <property type="component" value="Unassembled WGS sequence"/>
</dbReference>
<dbReference type="GO" id="GO:0006508">
    <property type="term" value="P:proteolysis"/>
    <property type="evidence" value="ECO:0007669"/>
    <property type="project" value="UniProtKB-KW"/>
</dbReference>
<dbReference type="InterPro" id="IPR051794">
    <property type="entry name" value="PG_Endopeptidase_C40"/>
</dbReference>
<dbReference type="Gene3D" id="3.90.1720.10">
    <property type="entry name" value="endopeptidase domain like (from Nostoc punctiforme)"/>
    <property type="match status" value="1"/>
</dbReference>
<keyword evidence="4" id="KW-0788">Thiol protease</keyword>
<dbReference type="InterPro" id="IPR038765">
    <property type="entry name" value="Papain-like_cys_pep_sf"/>
</dbReference>
<dbReference type="InterPro" id="IPR000064">
    <property type="entry name" value="NLP_P60_dom"/>
</dbReference>
<dbReference type="PROSITE" id="PS51935">
    <property type="entry name" value="NLPC_P60"/>
    <property type="match status" value="1"/>
</dbReference>
<evidence type="ECO:0000256" key="4">
    <source>
        <dbReference type="ARBA" id="ARBA00022807"/>
    </source>
</evidence>
<dbReference type="GO" id="GO:0008234">
    <property type="term" value="F:cysteine-type peptidase activity"/>
    <property type="evidence" value="ECO:0007669"/>
    <property type="project" value="UniProtKB-KW"/>
</dbReference>
<protein>
    <submittedName>
        <fullName evidence="6">Lipoprotein</fullName>
    </submittedName>
</protein>
<feature type="domain" description="NlpC/P60" evidence="5">
    <location>
        <begin position="206"/>
        <end position="331"/>
    </location>
</feature>
<organism evidence="6 7">
    <name type="scientific">Amycolatopsis bartoniae</name>
    <dbReference type="NCBI Taxonomy" id="941986"/>
    <lineage>
        <taxon>Bacteria</taxon>
        <taxon>Bacillati</taxon>
        <taxon>Actinomycetota</taxon>
        <taxon>Actinomycetes</taxon>
        <taxon>Pseudonocardiales</taxon>
        <taxon>Pseudonocardiaceae</taxon>
        <taxon>Amycolatopsis</taxon>
    </lineage>
</organism>
<gene>
    <name evidence="6" type="ORF">GCM10017566_73660</name>
</gene>
<evidence type="ECO:0000313" key="6">
    <source>
        <dbReference type="EMBL" id="GHF89252.1"/>
    </source>
</evidence>
<evidence type="ECO:0000313" key="7">
    <source>
        <dbReference type="Proteomes" id="UP000658656"/>
    </source>
</evidence>
<comment type="similarity">
    <text evidence="1">Belongs to the peptidase C40 family.</text>
</comment>
<keyword evidence="2" id="KW-0645">Protease</keyword>
<evidence type="ECO:0000256" key="2">
    <source>
        <dbReference type="ARBA" id="ARBA00022670"/>
    </source>
</evidence>
<evidence type="ECO:0000256" key="1">
    <source>
        <dbReference type="ARBA" id="ARBA00007074"/>
    </source>
</evidence>
<keyword evidence="3" id="KW-0378">Hydrolase</keyword>
<name>A0A8H9J2T2_9PSEU</name>
<dbReference type="PANTHER" id="PTHR47359">
    <property type="entry name" value="PEPTIDOGLYCAN DL-ENDOPEPTIDASE CWLO"/>
    <property type="match status" value="1"/>
</dbReference>
<comment type="caution">
    <text evidence="6">The sequence shown here is derived from an EMBL/GenBank/DDBJ whole genome shotgun (WGS) entry which is preliminary data.</text>
</comment>
<dbReference type="Pfam" id="PF00877">
    <property type="entry name" value="NLPC_P60"/>
    <property type="match status" value="1"/>
</dbReference>
<dbReference type="RefSeq" id="WP_145938877.1">
    <property type="nucleotide sequence ID" value="NZ_BNAV01000024.1"/>
</dbReference>
<proteinExistence type="inferred from homology"/>
<dbReference type="EMBL" id="BNAV01000024">
    <property type="protein sequence ID" value="GHF89252.1"/>
    <property type="molecule type" value="Genomic_DNA"/>
</dbReference>
<evidence type="ECO:0000256" key="3">
    <source>
        <dbReference type="ARBA" id="ARBA00022801"/>
    </source>
</evidence>
<dbReference type="OrthoDB" id="5496837at2"/>
<reference evidence="6" key="2">
    <citation type="submission" date="2020-09" db="EMBL/GenBank/DDBJ databases">
        <authorList>
            <person name="Sun Q."/>
            <person name="Zhou Y."/>
        </authorList>
    </citation>
    <scope>NUCLEOTIDE SEQUENCE</scope>
    <source>
        <strain evidence="6">CGMCC 4.7679</strain>
    </source>
</reference>
<dbReference type="SUPFAM" id="SSF54001">
    <property type="entry name" value="Cysteine proteinases"/>
    <property type="match status" value="1"/>
</dbReference>
<accession>A0A8H9J2T2</accession>
<dbReference type="AlphaFoldDB" id="A0A8H9J2T2"/>
<evidence type="ECO:0000259" key="5">
    <source>
        <dbReference type="PROSITE" id="PS51935"/>
    </source>
</evidence>
<reference evidence="6" key="1">
    <citation type="journal article" date="2014" name="Int. J. Syst. Evol. Microbiol.">
        <title>Complete genome sequence of Corynebacterium casei LMG S-19264T (=DSM 44701T), isolated from a smear-ripened cheese.</title>
        <authorList>
            <consortium name="US DOE Joint Genome Institute (JGI-PGF)"/>
            <person name="Walter F."/>
            <person name="Albersmeier A."/>
            <person name="Kalinowski J."/>
            <person name="Ruckert C."/>
        </authorList>
    </citation>
    <scope>NUCLEOTIDE SEQUENCE</scope>
    <source>
        <strain evidence="6">CGMCC 4.7679</strain>
    </source>
</reference>
<keyword evidence="6" id="KW-0449">Lipoprotein</keyword>
<dbReference type="PANTHER" id="PTHR47359:SF3">
    <property type="entry name" value="NLP_P60 DOMAIN-CONTAINING PROTEIN-RELATED"/>
    <property type="match status" value="1"/>
</dbReference>
<sequence>MRLGVIIGVVVAALFAAVFTTGVVAKVVTDQQAAQARVQNLSCDAAIGPTDAGDAQTAQGQADRLDATQRGIVAQIIAIGKQRGLSPRAWQIAIQAGMTESGLRNLAFGDRDSLGIFQMRPSMGWGTVGQLQDVTYEINKFYDVLLSVPNWDGQRPGDSAQDVERSAFPDRYHRWEPMAANLVQNVGQVSDAVGCGQSVGLALPANGAAASAIEFALGEQGKPYVWGATGPDSYDCSGLMLRAYEAAGITLDRVSRDQYHDGAMLPVRSAQPGDLLFWAYDPSNPNTIHHVAMYLGGGKIVEAQQTGVPVHVRSVSFDENELVPQAVRPGV</sequence>